<dbReference type="Gene3D" id="3.40.50.300">
    <property type="entry name" value="P-loop containing nucleotide triphosphate hydrolases"/>
    <property type="match status" value="1"/>
</dbReference>
<dbReference type="EMBL" id="HG977196">
    <property type="protein sequence ID" value="CDP80105.1"/>
    <property type="molecule type" value="Genomic_DNA"/>
</dbReference>
<dbReference type="AlphaFoldDB" id="A0A024LRW9"/>
<dbReference type="InterPro" id="IPR050238">
    <property type="entry name" value="DNA_Rep/Repair_Clamp_Loader"/>
</dbReference>
<dbReference type="Pfam" id="PF13177">
    <property type="entry name" value="DNA_pol3_delta2"/>
    <property type="match status" value="1"/>
</dbReference>
<dbReference type="NCBIfam" id="TIGR00678">
    <property type="entry name" value="holB"/>
    <property type="match status" value="1"/>
</dbReference>
<dbReference type="SUPFAM" id="SSF52540">
    <property type="entry name" value="P-loop containing nucleoside triphosphate hydrolases"/>
    <property type="match status" value="1"/>
</dbReference>
<dbReference type="GO" id="GO:0003887">
    <property type="term" value="F:DNA-directed DNA polymerase activity"/>
    <property type="evidence" value="ECO:0007669"/>
    <property type="project" value="InterPro"/>
</dbReference>
<dbReference type="PANTHER" id="PTHR11669">
    <property type="entry name" value="REPLICATION FACTOR C / DNA POLYMERASE III GAMMA-TAU SUBUNIT"/>
    <property type="match status" value="1"/>
</dbReference>
<dbReference type="GO" id="GO:0008408">
    <property type="term" value="F:3'-5' exonuclease activity"/>
    <property type="evidence" value="ECO:0007669"/>
    <property type="project" value="InterPro"/>
</dbReference>
<dbReference type="InterPro" id="IPR004622">
    <property type="entry name" value="DNA_pol_HolB"/>
</dbReference>
<organism evidence="1">
    <name type="scientific">Bartonella schoenbuchensis</name>
    <dbReference type="NCBI Taxonomy" id="165694"/>
    <lineage>
        <taxon>Bacteria</taxon>
        <taxon>Pseudomonadati</taxon>
        <taxon>Pseudomonadota</taxon>
        <taxon>Alphaproteobacteria</taxon>
        <taxon>Hyphomicrobiales</taxon>
        <taxon>Bartonellaceae</taxon>
        <taxon>Bartonella</taxon>
    </lineage>
</organism>
<sequence>MSDINFLRQYDDIEGVLSPSQNNIIIGHKEVRHFLAQIRKEGRVHHALLFEGERGIGKATLAFHFAWNILSNQESDFLQPEYDSVVWHQIMQGSHPGLIHVSRHFDLKTQKFKTSISIDDIRDVTHFLNQTSQDGGWRIIIIDSADDMSRSAANAILKMLEEPPVKALFIIITHCSGKLLPTIRSRCQQISLRPLCDDEMKQVISHILSDQGGADKETMEMVIQKSQGNPRKALLLTCYSGLEIVQTIDSFLEQSVCNLALVHNLAQTLSSSDSDVKFQQFCDEILDKIQKKAIVLAEKGILTLSKKYAQTWQEIYQEIAQLQSFNLDKKQFIINLLFKVHKIIHESKLFP</sequence>
<name>A0A024LRW9_9HYPH</name>
<accession>A0A024LRW9</accession>
<reference evidence="1" key="1">
    <citation type="submission" date="2013-11" db="EMBL/GenBank/DDBJ databases">
        <authorList>
            <person name="GENOMES U."/>
        </authorList>
    </citation>
    <scope>NUCLEOTIDE SEQUENCE</scope>
    <source>
        <strain evidence="1">MVT06</strain>
    </source>
</reference>
<proteinExistence type="predicted"/>
<dbReference type="NCBIfam" id="NF006586">
    <property type="entry name" value="PRK09112.1"/>
    <property type="match status" value="1"/>
</dbReference>
<reference evidence="1" key="2">
    <citation type="submission" date="2014-05" db="EMBL/GenBank/DDBJ databases">
        <title>Genome sequencing of Bartonella spp. isolated from human blood.</title>
        <authorList>
            <person name="Raoult D."/>
        </authorList>
    </citation>
    <scope>NUCLEOTIDE SEQUENCE</scope>
    <source>
        <strain evidence="1">MVT06</strain>
    </source>
</reference>
<dbReference type="PANTHER" id="PTHR11669:SF8">
    <property type="entry name" value="DNA POLYMERASE III SUBUNIT DELTA"/>
    <property type="match status" value="1"/>
</dbReference>
<gene>
    <name evidence="1" type="primary">dnaC</name>
    <name evidence="1" type="ORF">BN1046_01019</name>
</gene>
<protein>
    <submittedName>
        <fullName evidence="1">DNA polymerase III subunit delta</fullName>
    </submittedName>
</protein>
<dbReference type="GO" id="GO:0006261">
    <property type="term" value="P:DNA-templated DNA replication"/>
    <property type="evidence" value="ECO:0007669"/>
    <property type="project" value="TreeGrafter"/>
</dbReference>
<evidence type="ECO:0000313" key="1">
    <source>
        <dbReference type="EMBL" id="CDP80105.1"/>
    </source>
</evidence>
<dbReference type="InterPro" id="IPR027417">
    <property type="entry name" value="P-loop_NTPase"/>
</dbReference>